<evidence type="ECO:0000313" key="2">
    <source>
        <dbReference type="Proteomes" id="UP001454036"/>
    </source>
</evidence>
<protein>
    <submittedName>
        <fullName evidence="1">Uncharacterized protein</fullName>
    </submittedName>
</protein>
<dbReference type="EMBL" id="BAABME010012080">
    <property type="protein sequence ID" value="GAA0184683.1"/>
    <property type="molecule type" value="Genomic_DNA"/>
</dbReference>
<sequence length="107" mass="12587">MEGLFISTSLRLKQYKKVMWLLHYRRRKWPIPVSKVSLPLRFRGRQRQPNACPHALSFLPPSSFSLPLLHVNCISRQTSLTVLVYVAVRASFLFKMEKLQDLHVMHN</sequence>
<proteinExistence type="predicted"/>
<comment type="caution">
    <text evidence="1">The sequence shown here is derived from an EMBL/GenBank/DDBJ whole genome shotgun (WGS) entry which is preliminary data.</text>
</comment>
<evidence type="ECO:0000313" key="1">
    <source>
        <dbReference type="EMBL" id="GAA0184683.1"/>
    </source>
</evidence>
<accession>A0AAV3RSM3</accession>
<organism evidence="1 2">
    <name type="scientific">Lithospermum erythrorhizon</name>
    <name type="common">Purple gromwell</name>
    <name type="synonym">Lithospermum officinale var. erythrorhizon</name>
    <dbReference type="NCBI Taxonomy" id="34254"/>
    <lineage>
        <taxon>Eukaryota</taxon>
        <taxon>Viridiplantae</taxon>
        <taxon>Streptophyta</taxon>
        <taxon>Embryophyta</taxon>
        <taxon>Tracheophyta</taxon>
        <taxon>Spermatophyta</taxon>
        <taxon>Magnoliopsida</taxon>
        <taxon>eudicotyledons</taxon>
        <taxon>Gunneridae</taxon>
        <taxon>Pentapetalae</taxon>
        <taxon>asterids</taxon>
        <taxon>lamiids</taxon>
        <taxon>Boraginales</taxon>
        <taxon>Boraginaceae</taxon>
        <taxon>Boraginoideae</taxon>
        <taxon>Lithospermeae</taxon>
        <taxon>Lithospermum</taxon>
    </lineage>
</organism>
<dbReference type="AlphaFoldDB" id="A0AAV3RSM3"/>
<reference evidence="1 2" key="1">
    <citation type="submission" date="2024-01" db="EMBL/GenBank/DDBJ databases">
        <title>The complete chloroplast genome sequence of Lithospermum erythrorhizon: insights into the phylogenetic relationship among Boraginaceae species and the maternal lineages of purple gromwells.</title>
        <authorList>
            <person name="Okada T."/>
            <person name="Watanabe K."/>
        </authorList>
    </citation>
    <scope>NUCLEOTIDE SEQUENCE [LARGE SCALE GENOMIC DNA]</scope>
</reference>
<name>A0AAV3RSM3_LITER</name>
<gene>
    <name evidence="1" type="ORF">LIER_31971</name>
</gene>
<keyword evidence="2" id="KW-1185">Reference proteome</keyword>
<dbReference type="Proteomes" id="UP001454036">
    <property type="component" value="Unassembled WGS sequence"/>
</dbReference>